<accession>A0A4C1XCM3</accession>
<gene>
    <name evidence="1" type="ORF">EVAR_35377_1</name>
</gene>
<evidence type="ECO:0000313" key="1">
    <source>
        <dbReference type="EMBL" id="GBP60830.1"/>
    </source>
</evidence>
<name>A0A4C1XCM3_EUMVA</name>
<evidence type="ECO:0000313" key="2">
    <source>
        <dbReference type="Proteomes" id="UP000299102"/>
    </source>
</evidence>
<organism evidence="1 2">
    <name type="scientific">Eumeta variegata</name>
    <name type="common">Bagworm moth</name>
    <name type="synonym">Eumeta japonica</name>
    <dbReference type="NCBI Taxonomy" id="151549"/>
    <lineage>
        <taxon>Eukaryota</taxon>
        <taxon>Metazoa</taxon>
        <taxon>Ecdysozoa</taxon>
        <taxon>Arthropoda</taxon>
        <taxon>Hexapoda</taxon>
        <taxon>Insecta</taxon>
        <taxon>Pterygota</taxon>
        <taxon>Neoptera</taxon>
        <taxon>Endopterygota</taxon>
        <taxon>Lepidoptera</taxon>
        <taxon>Glossata</taxon>
        <taxon>Ditrysia</taxon>
        <taxon>Tineoidea</taxon>
        <taxon>Psychidae</taxon>
        <taxon>Oiketicinae</taxon>
        <taxon>Eumeta</taxon>
    </lineage>
</organism>
<dbReference type="EMBL" id="BGZK01000797">
    <property type="protein sequence ID" value="GBP60830.1"/>
    <property type="molecule type" value="Genomic_DNA"/>
</dbReference>
<protein>
    <submittedName>
        <fullName evidence="1">Uncharacterized protein</fullName>
    </submittedName>
</protein>
<proteinExistence type="predicted"/>
<reference evidence="1 2" key="1">
    <citation type="journal article" date="2019" name="Commun. Biol.">
        <title>The bagworm genome reveals a unique fibroin gene that provides high tensile strength.</title>
        <authorList>
            <person name="Kono N."/>
            <person name="Nakamura H."/>
            <person name="Ohtoshi R."/>
            <person name="Tomita M."/>
            <person name="Numata K."/>
            <person name="Arakawa K."/>
        </authorList>
    </citation>
    <scope>NUCLEOTIDE SEQUENCE [LARGE SCALE GENOMIC DNA]</scope>
</reference>
<keyword evidence="2" id="KW-1185">Reference proteome</keyword>
<sequence length="118" mass="13725">MVVYESLFTKRQFSIATVATCPVLLKKEAIIRIERGTSLARHFDLAHRGEILTKTHYRSMFRETELQLITTPILDDVTEENNRCAGDVFQRGKRVRFISCGARRTRHRRSIKFSPNSQ</sequence>
<dbReference type="AlphaFoldDB" id="A0A4C1XCM3"/>
<dbReference type="Proteomes" id="UP000299102">
    <property type="component" value="Unassembled WGS sequence"/>
</dbReference>
<comment type="caution">
    <text evidence="1">The sequence shown here is derived from an EMBL/GenBank/DDBJ whole genome shotgun (WGS) entry which is preliminary data.</text>
</comment>